<dbReference type="AlphaFoldDB" id="A0A7W8NPY8"/>
<dbReference type="EMBL" id="JACHFK010000007">
    <property type="protein sequence ID" value="MBB5377331.1"/>
    <property type="molecule type" value="Genomic_DNA"/>
</dbReference>
<accession>A0A7W8NPY8</accession>
<dbReference type="Proteomes" id="UP000619376">
    <property type="component" value="Unassembled WGS sequence"/>
</dbReference>
<comment type="caution">
    <text evidence="2">The sequence shown here is derived from an EMBL/GenBank/DDBJ whole genome shotgun (WGS) entry which is preliminary data.</text>
</comment>
<name>A0A7W8NPY8_9DEIO</name>
<dbReference type="Proteomes" id="UP000539473">
    <property type="component" value="Unassembled WGS sequence"/>
</dbReference>
<gene>
    <name evidence="1" type="ORF">GCM10017781_27580</name>
    <name evidence="2" type="ORF">HNQ07_002823</name>
</gene>
<reference evidence="1" key="1">
    <citation type="journal article" date="2014" name="Int. J. Syst. Evol. Microbiol.">
        <title>Complete genome of a new Firmicutes species belonging to the dominant human colonic microbiota ('Ruminococcus bicirculans') reveals two chromosomes and a selective capacity to utilize plant glucans.</title>
        <authorList>
            <consortium name="NISC Comparative Sequencing Program"/>
            <person name="Wegmann U."/>
            <person name="Louis P."/>
            <person name="Goesmann A."/>
            <person name="Henrissat B."/>
            <person name="Duncan S.H."/>
            <person name="Flint H.J."/>
        </authorList>
    </citation>
    <scope>NUCLEOTIDE SEQUENCE</scope>
    <source>
        <strain evidence="1">CGMCC 1.18437</strain>
    </source>
</reference>
<proteinExistence type="predicted"/>
<reference evidence="1" key="4">
    <citation type="submission" date="2024-05" db="EMBL/GenBank/DDBJ databases">
        <authorList>
            <person name="Sun Q."/>
            <person name="Zhou Y."/>
        </authorList>
    </citation>
    <scope>NUCLEOTIDE SEQUENCE</scope>
    <source>
        <strain evidence="1">CGMCC 1.18437</strain>
    </source>
</reference>
<keyword evidence="4" id="KW-1185">Reference proteome</keyword>
<dbReference type="RefSeq" id="WP_184112804.1">
    <property type="nucleotide sequence ID" value="NZ_BNAJ01000007.1"/>
</dbReference>
<evidence type="ECO:0000313" key="3">
    <source>
        <dbReference type="Proteomes" id="UP000539473"/>
    </source>
</evidence>
<reference evidence="2 3" key="3">
    <citation type="submission" date="2020-08" db="EMBL/GenBank/DDBJ databases">
        <title>Genomic Encyclopedia of Type Strains, Phase IV (KMG-IV): sequencing the most valuable type-strain genomes for metagenomic binning, comparative biology and taxonomic classification.</title>
        <authorList>
            <person name="Goeker M."/>
        </authorList>
    </citation>
    <scope>NUCLEOTIDE SEQUENCE [LARGE SCALE GENOMIC DNA]</scope>
    <source>
        <strain evidence="2 3">DSM 27521</strain>
    </source>
</reference>
<evidence type="ECO:0000313" key="1">
    <source>
        <dbReference type="EMBL" id="GHF49695.1"/>
    </source>
</evidence>
<dbReference type="EMBL" id="BNAJ01000007">
    <property type="protein sequence ID" value="GHF49695.1"/>
    <property type="molecule type" value="Genomic_DNA"/>
</dbReference>
<sequence>MSAAYLLLTLMVTGLLLLLLSRPGAARAMTVWSLAALLPLLCALSAALSAQGRAARVLATAAPQDTQVTVTTGGAARTLMLSAQDAACVERAVYLNAHVTLDTAAGPLPLGPGTRVTGPLPSRAAVEAQVIRGTLRCPHLHAVRTH</sequence>
<protein>
    <submittedName>
        <fullName evidence="2">Uncharacterized SAM-binding protein YcdF (DUF218 family)</fullName>
    </submittedName>
</protein>
<reference evidence="4" key="2">
    <citation type="journal article" date="2019" name="Int. J. Syst. Evol. Microbiol.">
        <title>The Global Catalogue of Microorganisms (GCM) 10K type strain sequencing project: providing services to taxonomists for standard genome sequencing and annotation.</title>
        <authorList>
            <consortium name="The Broad Institute Genomics Platform"/>
            <consortium name="The Broad Institute Genome Sequencing Center for Infectious Disease"/>
            <person name="Wu L."/>
            <person name="Ma J."/>
        </authorList>
    </citation>
    <scope>NUCLEOTIDE SEQUENCE [LARGE SCALE GENOMIC DNA]</scope>
    <source>
        <strain evidence="4">CGMCC 1.18437</strain>
    </source>
</reference>
<evidence type="ECO:0000313" key="2">
    <source>
        <dbReference type="EMBL" id="MBB5377331.1"/>
    </source>
</evidence>
<organism evidence="2 3">
    <name type="scientific">Deinococcus metalli</name>
    <dbReference type="NCBI Taxonomy" id="1141878"/>
    <lineage>
        <taxon>Bacteria</taxon>
        <taxon>Thermotogati</taxon>
        <taxon>Deinococcota</taxon>
        <taxon>Deinococci</taxon>
        <taxon>Deinococcales</taxon>
        <taxon>Deinococcaceae</taxon>
        <taxon>Deinococcus</taxon>
    </lineage>
</organism>
<evidence type="ECO:0000313" key="4">
    <source>
        <dbReference type="Proteomes" id="UP000619376"/>
    </source>
</evidence>